<organism evidence="6 7">
    <name type="scientific">Stephanodiscus triporus</name>
    <dbReference type="NCBI Taxonomy" id="2934178"/>
    <lineage>
        <taxon>Eukaryota</taxon>
        <taxon>Sar</taxon>
        <taxon>Stramenopiles</taxon>
        <taxon>Ochrophyta</taxon>
        <taxon>Bacillariophyta</taxon>
        <taxon>Coscinodiscophyceae</taxon>
        <taxon>Thalassiosirophycidae</taxon>
        <taxon>Stephanodiscales</taxon>
        <taxon>Stephanodiscaceae</taxon>
        <taxon>Stephanodiscus</taxon>
    </lineage>
</organism>
<name>A0ABD3N205_9STRA</name>
<dbReference type="Pfam" id="PF01761">
    <property type="entry name" value="DHQ_synthase"/>
    <property type="match status" value="1"/>
</dbReference>
<evidence type="ECO:0000256" key="4">
    <source>
        <dbReference type="ARBA" id="ARBA00023239"/>
    </source>
</evidence>
<keyword evidence="4" id="KW-0456">Lyase</keyword>
<dbReference type="GO" id="GO:0009073">
    <property type="term" value="P:aromatic amino acid family biosynthetic process"/>
    <property type="evidence" value="ECO:0007669"/>
    <property type="project" value="UniProtKB-KW"/>
</dbReference>
<evidence type="ECO:0000313" key="7">
    <source>
        <dbReference type="Proteomes" id="UP001530315"/>
    </source>
</evidence>
<feature type="domain" description="3-dehydroquinate synthase N-terminal" evidence="5">
    <location>
        <begin position="139"/>
        <end position="172"/>
    </location>
</feature>
<keyword evidence="2" id="KW-0520">NAD</keyword>
<reference evidence="6 7" key="1">
    <citation type="submission" date="2024-10" db="EMBL/GenBank/DDBJ databases">
        <title>Updated reference genomes for cyclostephanoid diatoms.</title>
        <authorList>
            <person name="Roberts W.R."/>
            <person name="Alverson A.J."/>
        </authorList>
    </citation>
    <scope>NUCLEOTIDE SEQUENCE [LARGE SCALE GENOMIC DNA]</scope>
    <source>
        <strain evidence="6 7">AJA276-08</strain>
    </source>
</reference>
<evidence type="ECO:0000313" key="6">
    <source>
        <dbReference type="EMBL" id="KAL3768261.1"/>
    </source>
</evidence>
<protein>
    <recommendedName>
        <fullName evidence="5">3-dehydroquinate synthase N-terminal domain-containing protein</fullName>
    </recommendedName>
</protein>
<evidence type="ECO:0000256" key="3">
    <source>
        <dbReference type="ARBA" id="ARBA00023141"/>
    </source>
</evidence>
<sequence>MNLLAFRSPDRIYYSDSCPAGLGGYSDQGFAWRFQIPEDLLFRASNNLLEFLAAIITPWIDIIHGRLSAGDCALSMTDSTTAEGWMRKSNFVEPNDDPVQASTLPLGMYQLTIPGNATIATTLRRDEILEATCLDGTGADHPLKSRIGSFHQPNGVFVDLDVLDTLPDRELRSGLSDVIKYGLIRNAPFFDWLDANPRRTAPLGYGRDAVRR</sequence>
<dbReference type="PANTHER" id="PTHR43622:SF7">
    <property type="entry name" value="3-DEHYDROQUINATE SYNTHASE, CHLOROPLASTIC"/>
    <property type="match status" value="1"/>
</dbReference>
<dbReference type="PANTHER" id="PTHR43622">
    <property type="entry name" value="3-DEHYDROQUINATE SYNTHASE"/>
    <property type="match status" value="1"/>
</dbReference>
<dbReference type="InterPro" id="IPR030960">
    <property type="entry name" value="DHQS/DOIS_N"/>
</dbReference>
<dbReference type="InterPro" id="IPR050071">
    <property type="entry name" value="Dehydroquinate_synthase"/>
</dbReference>
<keyword evidence="7" id="KW-1185">Reference proteome</keyword>
<gene>
    <name evidence="6" type="ORF">ACHAW5_000014</name>
</gene>
<keyword evidence="1" id="KW-0028">Amino-acid biosynthesis</keyword>
<evidence type="ECO:0000256" key="1">
    <source>
        <dbReference type="ARBA" id="ARBA00022605"/>
    </source>
</evidence>
<dbReference type="Gene3D" id="1.20.1090.10">
    <property type="entry name" value="Dehydroquinate synthase-like - alpha domain"/>
    <property type="match status" value="1"/>
</dbReference>
<accession>A0ABD3N205</accession>
<dbReference type="SUPFAM" id="SSF56796">
    <property type="entry name" value="Dehydroquinate synthase-like"/>
    <property type="match status" value="1"/>
</dbReference>
<dbReference type="AlphaFoldDB" id="A0ABD3N205"/>
<evidence type="ECO:0000256" key="2">
    <source>
        <dbReference type="ARBA" id="ARBA00023027"/>
    </source>
</evidence>
<proteinExistence type="predicted"/>
<keyword evidence="3" id="KW-0057">Aromatic amino acid biosynthesis</keyword>
<evidence type="ECO:0000259" key="5">
    <source>
        <dbReference type="Pfam" id="PF01761"/>
    </source>
</evidence>
<dbReference type="GO" id="GO:0008652">
    <property type="term" value="P:amino acid biosynthetic process"/>
    <property type="evidence" value="ECO:0007669"/>
    <property type="project" value="UniProtKB-KW"/>
</dbReference>
<comment type="caution">
    <text evidence="6">The sequence shown here is derived from an EMBL/GenBank/DDBJ whole genome shotgun (WGS) entry which is preliminary data.</text>
</comment>
<dbReference type="Proteomes" id="UP001530315">
    <property type="component" value="Unassembled WGS sequence"/>
</dbReference>
<dbReference type="EMBL" id="JALLAZ020001683">
    <property type="protein sequence ID" value="KAL3768261.1"/>
    <property type="molecule type" value="Genomic_DNA"/>
</dbReference>